<dbReference type="PROSITE" id="PS51864">
    <property type="entry name" value="ASTACIN"/>
    <property type="match status" value="1"/>
</dbReference>
<feature type="compositionally biased region" description="Basic and acidic residues" evidence="8">
    <location>
        <begin position="238"/>
        <end position="248"/>
    </location>
</feature>
<keyword evidence="11" id="KW-1185">Reference proteome</keyword>
<dbReference type="Pfam" id="PF01400">
    <property type="entry name" value="Astacin"/>
    <property type="match status" value="1"/>
</dbReference>
<dbReference type="SUPFAM" id="SSF55486">
    <property type="entry name" value="Metalloproteases ('zincins'), catalytic domain"/>
    <property type="match status" value="1"/>
</dbReference>
<dbReference type="InterPro" id="IPR001506">
    <property type="entry name" value="Peptidase_M12A"/>
</dbReference>
<sequence length="424" mass="48800">MHFFIVNTVKIQEDPALQNDMSVRWPNGVVRYYVDERSYDNIFGVLMESAIQIIHRRSCIQFMRMADIDKSSVNMSWIHITNPRKERKCNHEPRFMDNLEIELVFGYDCLKTKDMLHTLLHGIGIKDEVTHPHRDKYIRVLWDNIHPAYQHLYRKQEETPSKILVEYDPLSVMQFHDRAFSRNGRATIVPLEPGLVISPSETLSQLDQMRLQMYFGHECNKRKVSNLLKSCKKSFKEERGKEHSDIKMQDANNSDLDYSADDTVSIENISSHKEATNVEDEDPKYITMEEVIQDDAGNASEKKSDGDNDYEDIKGVDTDDDKIQYTEGQEDEEGEDKEGQDENGQNEEGEHQEEQGVEGQAEEGQDKEGQDEEGQIKEAESKGTDANIIEAHSNKMKSIYSSGSELETNEIENIISNSINIPIN</sequence>
<gene>
    <name evidence="10" type="primary">jg21437</name>
    <name evidence="10" type="ORF">PAEG_LOCUS11858</name>
</gene>
<dbReference type="GO" id="GO:0004222">
    <property type="term" value="F:metalloendopeptidase activity"/>
    <property type="evidence" value="ECO:0007669"/>
    <property type="project" value="UniProtKB-UniRule"/>
</dbReference>
<feature type="compositionally biased region" description="Acidic residues" evidence="8">
    <location>
        <begin position="328"/>
        <end position="347"/>
    </location>
</feature>
<evidence type="ECO:0000256" key="6">
    <source>
        <dbReference type="PROSITE-ProRule" id="PRU01211"/>
    </source>
</evidence>
<dbReference type="PRINTS" id="PR00480">
    <property type="entry name" value="ASTACIN"/>
</dbReference>
<keyword evidence="4 7" id="KW-0862">Zinc</keyword>
<protein>
    <recommendedName>
        <fullName evidence="7">Metalloendopeptidase</fullName>
        <ecNumber evidence="7">3.4.24.-</ecNumber>
    </recommendedName>
</protein>
<evidence type="ECO:0000313" key="10">
    <source>
        <dbReference type="EMBL" id="CAH2233955.1"/>
    </source>
</evidence>
<dbReference type="PANTHER" id="PTHR10127">
    <property type="entry name" value="DISCOIDIN, CUB, EGF, LAMININ , AND ZINC METALLOPROTEASE DOMAIN CONTAINING"/>
    <property type="match status" value="1"/>
</dbReference>
<keyword evidence="3 7" id="KW-0378">Hydrolase</keyword>
<comment type="caution">
    <text evidence="10">The sequence shown here is derived from an EMBL/GenBank/DDBJ whole genome shotgun (WGS) entry which is preliminary data.</text>
</comment>
<dbReference type="Proteomes" id="UP000838756">
    <property type="component" value="Unassembled WGS sequence"/>
</dbReference>
<comment type="caution">
    <text evidence="6">Lacks conserved residue(s) required for the propagation of feature annotation.</text>
</comment>
<proteinExistence type="predicted"/>
<dbReference type="Gene3D" id="3.40.390.10">
    <property type="entry name" value="Collagenase (Catalytic Domain)"/>
    <property type="match status" value="1"/>
</dbReference>
<name>A0A8S4RBF7_9NEOP</name>
<feature type="region of interest" description="Disordered" evidence="8">
    <location>
        <begin position="238"/>
        <end position="258"/>
    </location>
</feature>
<dbReference type="OrthoDB" id="291007at2759"/>
<dbReference type="InterPro" id="IPR024079">
    <property type="entry name" value="MetalloPept_cat_dom_sf"/>
</dbReference>
<dbReference type="EC" id="3.4.24.-" evidence="7"/>
<dbReference type="PANTHER" id="PTHR10127:SF780">
    <property type="entry name" value="METALLOENDOPEPTIDASE"/>
    <property type="match status" value="1"/>
</dbReference>
<feature type="compositionally biased region" description="Basic and acidic residues" evidence="8">
    <location>
        <begin position="300"/>
        <end position="324"/>
    </location>
</feature>
<evidence type="ECO:0000259" key="9">
    <source>
        <dbReference type="PROSITE" id="PS51864"/>
    </source>
</evidence>
<comment type="cofactor">
    <cofactor evidence="7">
        <name>Zn(2+)</name>
        <dbReference type="ChEBI" id="CHEBI:29105"/>
    </cofactor>
    <text evidence="7">Binds 1 zinc ion per subunit.</text>
</comment>
<evidence type="ECO:0000256" key="7">
    <source>
        <dbReference type="RuleBase" id="RU361183"/>
    </source>
</evidence>
<dbReference type="GO" id="GO:0006508">
    <property type="term" value="P:proteolysis"/>
    <property type="evidence" value="ECO:0007669"/>
    <property type="project" value="UniProtKB-KW"/>
</dbReference>
<evidence type="ECO:0000256" key="1">
    <source>
        <dbReference type="ARBA" id="ARBA00022670"/>
    </source>
</evidence>
<reference evidence="10" key="1">
    <citation type="submission" date="2022-03" db="EMBL/GenBank/DDBJ databases">
        <authorList>
            <person name="Lindestad O."/>
        </authorList>
    </citation>
    <scope>NUCLEOTIDE SEQUENCE</scope>
</reference>
<accession>A0A8S4RBF7</accession>
<organism evidence="10 11">
    <name type="scientific">Pararge aegeria aegeria</name>
    <dbReference type="NCBI Taxonomy" id="348720"/>
    <lineage>
        <taxon>Eukaryota</taxon>
        <taxon>Metazoa</taxon>
        <taxon>Ecdysozoa</taxon>
        <taxon>Arthropoda</taxon>
        <taxon>Hexapoda</taxon>
        <taxon>Insecta</taxon>
        <taxon>Pterygota</taxon>
        <taxon>Neoptera</taxon>
        <taxon>Endopterygota</taxon>
        <taxon>Lepidoptera</taxon>
        <taxon>Glossata</taxon>
        <taxon>Ditrysia</taxon>
        <taxon>Papilionoidea</taxon>
        <taxon>Nymphalidae</taxon>
        <taxon>Satyrinae</taxon>
        <taxon>Satyrini</taxon>
        <taxon>Parargina</taxon>
        <taxon>Pararge</taxon>
    </lineage>
</organism>
<feature type="domain" description="Peptidase M12A" evidence="9">
    <location>
        <begin position="16"/>
        <end position="220"/>
    </location>
</feature>
<feature type="region of interest" description="Disordered" evidence="8">
    <location>
        <begin position="292"/>
        <end position="390"/>
    </location>
</feature>
<evidence type="ECO:0000256" key="3">
    <source>
        <dbReference type="ARBA" id="ARBA00022801"/>
    </source>
</evidence>
<dbReference type="GO" id="GO:0046872">
    <property type="term" value="F:metal ion binding"/>
    <property type="evidence" value="ECO:0007669"/>
    <property type="project" value="UniProtKB-KW"/>
</dbReference>
<dbReference type="AlphaFoldDB" id="A0A8S4RBF7"/>
<evidence type="ECO:0000313" key="11">
    <source>
        <dbReference type="Proteomes" id="UP000838756"/>
    </source>
</evidence>
<dbReference type="EMBL" id="CAKXAJ010025015">
    <property type="protein sequence ID" value="CAH2233955.1"/>
    <property type="molecule type" value="Genomic_DNA"/>
</dbReference>
<keyword evidence="1 7" id="KW-0645">Protease</keyword>
<keyword evidence="2 7" id="KW-0479">Metal-binding</keyword>
<evidence type="ECO:0000256" key="2">
    <source>
        <dbReference type="ARBA" id="ARBA00022723"/>
    </source>
</evidence>
<keyword evidence="5 7" id="KW-0482">Metalloprotease</keyword>
<evidence type="ECO:0000256" key="8">
    <source>
        <dbReference type="SAM" id="MobiDB-lite"/>
    </source>
</evidence>
<evidence type="ECO:0000256" key="5">
    <source>
        <dbReference type="ARBA" id="ARBA00023049"/>
    </source>
</evidence>
<feature type="compositionally biased region" description="Basic and acidic residues" evidence="8">
    <location>
        <begin position="364"/>
        <end position="383"/>
    </location>
</feature>
<evidence type="ECO:0000256" key="4">
    <source>
        <dbReference type="ARBA" id="ARBA00022833"/>
    </source>
</evidence>